<dbReference type="OrthoDB" id="188354at2"/>
<keyword evidence="2" id="KW-1185">Reference proteome</keyword>
<evidence type="ECO:0000313" key="1">
    <source>
        <dbReference type="EMBL" id="REE95970.1"/>
    </source>
</evidence>
<dbReference type="AlphaFoldDB" id="A0A3D9SNG1"/>
<protein>
    <submittedName>
        <fullName evidence="1">Uncharacterized protein (TIGR02678 family)</fullName>
    </submittedName>
</protein>
<organism evidence="1 2">
    <name type="scientific">Thermomonospora umbrina</name>
    <dbReference type="NCBI Taxonomy" id="111806"/>
    <lineage>
        <taxon>Bacteria</taxon>
        <taxon>Bacillati</taxon>
        <taxon>Actinomycetota</taxon>
        <taxon>Actinomycetes</taxon>
        <taxon>Streptosporangiales</taxon>
        <taxon>Thermomonosporaceae</taxon>
        <taxon>Thermomonospora</taxon>
    </lineage>
</organism>
<proteinExistence type="predicted"/>
<comment type="caution">
    <text evidence="1">The sequence shown here is derived from an EMBL/GenBank/DDBJ whole genome shotgun (WGS) entry which is preliminary data.</text>
</comment>
<dbReference type="Pfam" id="PF09661">
    <property type="entry name" value="DUF2398"/>
    <property type="match status" value="1"/>
</dbReference>
<reference evidence="1 2" key="1">
    <citation type="submission" date="2018-08" db="EMBL/GenBank/DDBJ databases">
        <title>Sequencing the genomes of 1000 actinobacteria strains.</title>
        <authorList>
            <person name="Klenk H.-P."/>
        </authorList>
    </citation>
    <scope>NUCLEOTIDE SEQUENCE [LARGE SCALE GENOMIC DNA]</scope>
    <source>
        <strain evidence="1 2">DSM 43927</strain>
    </source>
</reference>
<dbReference type="EMBL" id="QTTT01000001">
    <property type="protein sequence ID" value="REE95970.1"/>
    <property type="molecule type" value="Genomic_DNA"/>
</dbReference>
<dbReference type="NCBIfam" id="TIGR02678">
    <property type="entry name" value="TIGR02678 family protein"/>
    <property type="match status" value="1"/>
</dbReference>
<dbReference type="Proteomes" id="UP000256661">
    <property type="component" value="Unassembled WGS sequence"/>
</dbReference>
<dbReference type="InterPro" id="IPR013494">
    <property type="entry name" value="CHP02678"/>
</dbReference>
<sequence length="388" mass="43969">MNAEEAAEQRRAALRALLRRPLLTARDDPETLVRVRRHQDDLRDWLRSEVGWRLHVDTEIARLFKIPPTLDDPTRPALDRHGRPFGRRRYVLLCLALSALVRADAQVTLGYLAERVLNLAADRRLDLEFALETRGERSDLVAVVRMLLDWDVLRRVAGDEEDYVAASGDVLYDIRRNVLSVLLSSVRGPSVVTAGTFEERLAALIDEPVPDTESLRNRALRHRLTRRLLEDPVVYHDDLDQAERAYLSSQRPALTRRIEEAAGLVPEVRAEGIAMVDPRDELTDVRMPEQRTEGHATLLVAEFLAESGVRSLAELRVFVREAARAHATYWRKGVTEPGAEDELLDIALRKLIALRLVVVRSDGVRPLPAIARYALAEPTVQESRKADR</sequence>
<gene>
    <name evidence="1" type="ORF">DFJ69_1389</name>
</gene>
<accession>A0A3D9SNG1</accession>
<dbReference type="RefSeq" id="WP_116021692.1">
    <property type="nucleotide sequence ID" value="NZ_QTTT01000001.1"/>
</dbReference>
<name>A0A3D9SNG1_9ACTN</name>
<evidence type="ECO:0000313" key="2">
    <source>
        <dbReference type="Proteomes" id="UP000256661"/>
    </source>
</evidence>